<dbReference type="EMBL" id="CP069362">
    <property type="protein sequence ID" value="WGS65635.1"/>
    <property type="molecule type" value="Genomic_DNA"/>
</dbReference>
<evidence type="ECO:0000313" key="4">
    <source>
        <dbReference type="EMBL" id="WGS65635.1"/>
    </source>
</evidence>
<protein>
    <submittedName>
        <fullName evidence="4">Radical SAM protein</fullName>
    </submittedName>
</protein>
<evidence type="ECO:0000313" key="5">
    <source>
        <dbReference type="Proteomes" id="UP001232493"/>
    </source>
</evidence>
<dbReference type="SMART" id="SM00729">
    <property type="entry name" value="Elp3"/>
    <property type="match status" value="1"/>
</dbReference>
<dbReference type="RefSeq" id="WP_281000230.1">
    <property type="nucleotide sequence ID" value="NZ_CP069362.1"/>
</dbReference>
<keyword evidence="5" id="KW-1185">Reference proteome</keyword>
<evidence type="ECO:0000259" key="3">
    <source>
        <dbReference type="PROSITE" id="PS51918"/>
    </source>
</evidence>
<evidence type="ECO:0000256" key="2">
    <source>
        <dbReference type="ARBA" id="ARBA00023204"/>
    </source>
</evidence>
<dbReference type="PANTHER" id="PTHR43324:SF1">
    <property type="entry name" value="RADICAL SAM CORE DOMAIN-CONTAINING PROTEIN"/>
    <property type="match status" value="1"/>
</dbReference>
<keyword evidence="1" id="KW-0227">DNA damage</keyword>
<dbReference type="Gene3D" id="1.10.150.320">
    <property type="entry name" value="Photosystem II 12 kDa extrinsic protein"/>
    <property type="match status" value="1"/>
</dbReference>
<dbReference type="InterPro" id="IPR058240">
    <property type="entry name" value="rSAM_sf"/>
</dbReference>
<dbReference type="CDD" id="cd01335">
    <property type="entry name" value="Radical_SAM"/>
    <property type="match status" value="1"/>
</dbReference>
<reference evidence="4 5" key="1">
    <citation type="submission" date="2021-02" db="EMBL/GenBank/DDBJ databases">
        <title>Characterization of Marinitoga sp. nov. str. BP5-C20A.</title>
        <authorList>
            <person name="Erauso G."/>
            <person name="Postec A."/>
        </authorList>
    </citation>
    <scope>NUCLEOTIDE SEQUENCE [LARGE SCALE GENOMIC DNA]</scope>
    <source>
        <strain evidence="4 5">BP5-C20A</strain>
    </source>
</reference>
<dbReference type="PROSITE" id="PS51918">
    <property type="entry name" value="RADICAL_SAM"/>
    <property type="match status" value="1"/>
</dbReference>
<dbReference type="SFLD" id="SFLDS00029">
    <property type="entry name" value="Radical_SAM"/>
    <property type="match status" value="1"/>
</dbReference>
<dbReference type="Pfam" id="PF00633">
    <property type="entry name" value="HHH"/>
    <property type="match status" value="1"/>
</dbReference>
<dbReference type="Pfam" id="PF04055">
    <property type="entry name" value="Radical_SAM"/>
    <property type="match status" value="1"/>
</dbReference>
<dbReference type="InterPro" id="IPR006638">
    <property type="entry name" value="Elp3/MiaA/NifB-like_rSAM"/>
</dbReference>
<gene>
    <name evidence="4" type="ORF">JRV97_03520</name>
</gene>
<dbReference type="SUPFAM" id="SSF81585">
    <property type="entry name" value="PsbU/PolX domain-like"/>
    <property type="match status" value="1"/>
</dbReference>
<dbReference type="PANTHER" id="PTHR43324">
    <property type="match status" value="1"/>
</dbReference>
<keyword evidence="2" id="KW-0234">DNA repair</keyword>
<organism evidence="4 5">
    <name type="scientific">Marinitoga aeolica</name>
    <dbReference type="NCBI Taxonomy" id="2809031"/>
    <lineage>
        <taxon>Bacteria</taxon>
        <taxon>Thermotogati</taxon>
        <taxon>Thermotogota</taxon>
        <taxon>Thermotogae</taxon>
        <taxon>Petrotogales</taxon>
        <taxon>Petrotogaceae</taxon>
        <taxon>Marinitoga</taxon>
    </lineage>
</organism>
<dbReference type="InterPro" id="IPR000445">
    <property type="entry name" value="HhH_motif"/>
</dbReference>
<dbReference type="InterPro" id="IPR023404">
    <property type="entry name" value="rSAM_horseshoe"/>
</dbReference>
<dbReference type="Proteomes" id="UP001232493">
    <property type="component" value="Chromosome"/>
</dbReference>
<dbReference type="SFLD" id="SFLDG01082">
    <property type="entry name" value="B12-binding_domain_containing"/>
    <property type="match status" value="1"/>
</dbReference>
<dbReference type="InterPro" id="IPR007197">
    <property type="entry name" value="rSAM"/>
</dbReference>
<accession>A0ABY8PSP3</accession>
<dbReference type="SUPFAM" id="SSF102114">
    <property type="entry name" value="Radical SAM enzymes"/>
    <property type="match status" value="1"/>
</dbReference>
<proteinExistence type="predicted"/>
<feature type="domain" description="Radical SAM core" evidence="3">
    <location>
        <begin position="172"/>
        <end position="423"/>
    </location>
</feature>
<dbReference type="Gene3D" id="3.80.30.20">
    <property type="entry name" value="tm_1862 like domain"/>
    <property type="match status" value="1"/>
</dbReference>
<evidence type="ECO:0000256" key="1">
    <source>
        <dbReference type="ARBA" id="ARBA00022763"/>
    </source>
</evidence>
<sequence>MKAVIIDGYVDEPAILGVPPYVSTYIRYAAGALYYHGIDVDYFTIDQVRENNMWQSFNHYEYLIIIGGVTVPGHYLGGTPISLNEINKIFSLNKEPLRVLGGPIVKGYTLTGGRRAIKIESNEIDYLVEGDIEKFLFTYPVSDDFKLNDKSDYNLISKIAPLGAEILKKHPRYPDIIVEMDVSRGCERKNGFCSFCTEPLINGKYRERPLKDTLEEAKAIYNAGVKNFRFGRAANFLAYGSLLNNGDPNIELFNELYQEMAKISDVLHTDNANPAYIVKHKNKIKKLLEIIVKYNTAGDILSFGVESFDKNVTLKNKIDILPEDSLEAIRIVNEIGSIRDKNGIPKLLPGINLLYGLIGETKETFEINKEYLEKIMDENLLVRRINVRQVMAFPGTLLYNIKPKQHKKDFIKFKEYMEQYNHEMIKKVFPIGTILRNLIIEEVKGNISFGRQLGTYPIKTGIIGKYNLLDKIDGVVVDHGSRSITALKYPFDINKATVDELISINGIGKKTAESIILKRPINDLNDLDITEEAKKSLYIIKGGMFYGKD</sequence>
<name>A0ABY8PSP3_9BACT</name>